<gene>
    <name evidence="1" type="ORF">UFOPK1961_00554</name>
</gene>
<name>A0A6J6ITA2_9ZZZZ</name>
<dbReference type="EMBL" id="CAEZVJ010000048">
    <property type="protein sequence ID" value="CAB4627543.1"/>
    <property type="molecule type" value="Genomic_DNA"/>
</dbReference>
<protein>
    <submittedName>
        <fullName evidence="1">Unannotated protein</fullName>
    </submittedName>
</protein>
<organism evidence="1">
    <name type="scientific">freshwater metagenome</name>
    <dbReference type="NCBI Taxonomy" id="449393"/>
    <lineage>
        <taxon>unclassified sequences</taxon>
        <taxon>metagenomes</taxon>
        <taxon>ecological metagenomes</taxon>
    </lineage>
</organism>
<accession>A0A6J6ITA2</accession>
<reference evidence="1" key="1">
    <citation type="submission" date="2020-05" db="EMBL/GenBank/DDBJ databases">
        <authorList>
            <person name="Chiriac C."/>
            <person name="Salcher M."/>
            <person name="Ghai R."/>
            <person name="Kavagutti S V."/>
        </authorList>
    </citation>
    <scope>NUCLEOTIDE SEQUENCE</scope>
</reference>
<evidence type="ECO:0000313" key="1">
    <source>
        <dbReference type="EMBL" id="CAB4627543.1"/>
    </source>
</evidence>
<sequence>MTEVPVARRTPNFGPSLPQRVVLKQNHSLGVDGLVERRPTTVAVELGAGDEQLSTASTTRVEAGSILLEKFACPWTFSSSFAQDMILLGGQSLAPFGVGPLGGIFCHAHY</sequence>
<proteinExistence type="predicted"/>
<dbReference type="AlphaFoldDB" id="A0A6J6ITA2"/>